<keyword evidence="4" id="KW-0472">Membrane</keyword>
<dbReference type="InterPro" id="IPR018491">
    <property type="entry name" value="SLC12_C"/>
</dbReference>
<comment type="subcellular location">
    <subcellularLocation>
        <location evidence="1">Membrane</location>
        <topology evidence="1">Multi-pass membrane protein</topology>
    </subcellularLocation>
</comment>
<evidence type="ECO:0000313" key="7">
    <source>
        <dbReference type="Proteomes" id="UP001594351"/>
    </source>
</evidence>
<organism evidence="6 7">
    <name type="scientific">candidate division CSSED10-310 bacterium</name>
    <dbReference type="NCBI Taxonomy" id="2855610"/>
    <lineage>
        <taxon>Bacteria</taxon>
        <taxon>Bacteria division CSSED10-310</taxon>
    </lineage>
</organism>
<keyword evidence="7" id="KW-1185">Reference proteome</keyword>
<gene>
    <name evidence="6" type="ORF">ACFL27_28310</name>
</gene>
<dbReference type="EMBL" id="JBHPBY010000721">
    <property type="protein sequence ID" value="MFC1854105.1"/>
    <property type="molecule type" value="Genomic_DNA"/>
</dbReference>
<evidence type="ECO:0000256" key="4">
    <source>
        <dbReference type="ARBA" id="ARBA00023136"/>
    </source>
</evidence>
<evidence type="ECO:0000313" key="6">
    <source>
        <dbReference type="EMBL" id="MFC1854105.1"/>
    </source>
</evidence>
<dbReference type="InterPro" id="IPR004842">
    <property type="entry name" value="SLC12A_fam"/>
</dbReference>
<keyword evidence="2" id="KW-0812">Transmembrane</keyword>
<dbReference type="Pfam" id="PF03522">
    <property type="entry name" value="SLC12"/>
    <property type="match status" value="1"/>
</dbReference>
<feature type="non-terminal residue" evidence="6">
    <location>
        <position position="1"/>
    </location>
</feature>
<reference evidence="6 7" key="1">
    <citation type="submission" date="2024-09" db="EMBL/GenBank/DDBJ databases">
        <title>Laminarin stimulates single cell rates of sulfate reduction while oxygen inhibits transcriptomic activity in coastal marine sediment.</title>
        <authorList>
            <person name="Lindsay M."/>
            <person name="Orcutt B."/>
            <person name="Emerson D."/>
            <person name="Stepanauskas R."/>
            <person name="D'Angelo T."/>
        </authorList>
    </citation>
    <scope>NUCLEOTIDE SEQUENCE [LARGE SCALE GENOMIC DNA]</scope>
    <source>
        <strain evidence="6">SAG AM-311-K15</strain>
    </source>
</reference>
<dbReference type="Proteomes" id="UP001594351">
    <property type="component" value="Unassembled WGS sequence"/>
</dbReference>
<evidence type="ECO:0000256" key="1">
    <source>
        <dbReference type="ARBA" id="ARBA00004141"/>
    </source>
</evidence>
<dbReference type="PANTHER" id="PTHR11827">
    <property type="entry name" value="SOLUTE CARRIER FAMILY 12, CATION COTRANSPORTERS"/>
    <property type="match status" value="1"/>
</dbReference>
<accession>A0ABV6Z6P3</accession>
<sequence>VSVSEMIIGDLFDEKIDILSRRSKMQEVLDRENLVVFAETNVVQDVVEGITSMAQANGMAGLQSNTILLGWPKERKLLVEFLRIMRRLEKLKKSLVIARIQPRYLFPREGIQRTIHVWWGGLQRNGDLMILLGYLLTRNREWENVKIKIMSIASSEIMKTKTEKYLAALIPEIRIAAEPRVIMKPKDLTVREVIHQESSEADVVFFGLATLKPGEEVDYAQRLDYLAGDLPTVFFVKNSSLFMGELLQPKDIE</sequence>
<comment type="caution">
    <text evidence="6">The sequence shown here is derived from an EMBL/GenBank/DDBJ whole genome shotgun (WGS) entry which is preliminary data.</text>
</comment>
<evidence type="ECO:0000256" key="3">
    <source>
        <dbReference type="ARBA" id="ARBA00022989"/>
    </source>
</evidence>
<keyword evidence="3" id="KW-1133">Transmembrane helix</keyword>
<dbReference type="PANTHER" id="PTHR11827:SF72">
    <property type="entry name" value="GH08340P"/>
    <property type="match status" value="1"/>
</dbReference>
<evidence type="ECO:0000256" key="2">
    <source>
        <dbReference type="ARBA" id="ARBA00022692"/>
    </source>
</evidence>
<name>A0ABV6Z6P3_UNCC1</name>
<evidence type="ECO:0000259" key="5">
    <source>
        <dbReference type="Pfam" id="PF03522"/>
    </source>
</evidence>
<protein>
    <recommendedName>
        <fullName evidence="5">SLC12A transporter C-terminal domain-containing protein</fullName>
    </recommendedName>
</protein>
<feature type="domain" description="SLC12A transporter C-terminal" evidence="5">
    <location>
        <begin position="104"/>
        <end position="178"/>
    </location>
</feature>
<proteinExistence type="predicted"/>